<dbReference type="OrthoDB" id="129415at2759"/>
<reference evidence="2" key="1">
    <citation type="submission" date="2021-02" db="EMBL/GenBank/DDBJ databases">
        <authorList>
            <person name="Palmer J.M."/>
        </authorList>
    </citation>
    <scope>NUCLEOTIDE SEQUENCE</scope>
    <source>
        <strain evidence="2">SCRP734</strain>
    </source>
</reference>
<sequence length="143" mass="16224">MDGDDVIEQVLLLKEDAATRVQTIKTATASKMQELGTAGQRLMQAAEKRVAERIVIEEGGNASKPKRHSLSTLLEKEQEDAAERRILEAQKAELHREELQLRRAELKQQRRQHGMLLEQMQHQTAQTETLMKLLTTAISKNAE</sequence>
<dbReference type="EMBL" id="JAGDFM010000811">
    <property type="protein sequence ID" value="KAG7376107.1"/>
    <property type="molecule type" value="Genomic_DNA"/>
</dbReference>
<organism evidence="2 3">
    <name type="scientific">Phytophthora pseudosyringae</name>
    <dbReference type="NCBI Taxonomy" id="221518"/>
    <lineage>
        <taxon>Eukaryota</taxon>
        <taxon>Sar</taxon>
        <taxon>Stramenopiles</taxon>
        <taxon>Oomycota</taxon>
        <taxon>Peronosporomycetes</taxon>
        <taxon>Peronosporales</taxon>
        <taxon>Peronosporaceae</taxon>
        <taxon>Phytophthora</taxon>
    </lineage>
</organism>
<proteinExistence type="predicted"/>
<gene>
    <name evidence="2" type="ORF">PHYPSEUDO_014443</name>
</gene>
<evidence type="ECO:0000313" key="2">
    <source>
        <dbReference type="EMBL" id="KAG7376107.1"/>
    </source>
</evidence>
<feature type="coiled-coil region" evidence="1">
    <location>
        <begin position="84"/>
        <end position="123"/>
    </location>
</feature>
<protein>
    <submittedName>
        <fullName evidence="2">Uncharacterized protein</fullName>
    </submittedName>
</protein>
<comment type="caution">
    <text evidence="2">The sequence shown here is derived from an EMBL/GenBank/DDBJ whole genome shotgun (WGS) entry which is preliminary data.</text>
</comment>
<name>A0A8T1V4B9_9STRA</name>
<keyword evidence="3" id="KW-1185">Reference proteome</keyword>
<dbReference type="Proteomes" id="UP000694044">
    <property type="component" value="Unassembled WGS sequence"/>
</dbReference>
<evidence type="ECO:0000256" key="1">
    <source>
        <dbReference type="SAM" id="Coils"/>
    </source>
</evidence>
<keyword evidence="1" id="KW-0175">Coiled coil</keyword>
<evidence type="ECO:0000313" key="3">
    <source>
        <dbReference type="Proteomes" id="UP000694044"/>
    </source>
</evidence>
<dbReference type="AlphaFoldDB" id="A0A8T1V4B9"/>
<accession>A0A8T1V4B9</accession>